<reference evidence="1 2" key="1">
    <citation type="journal article" date="2019" name="Nat. Med.">
        <title>A library of human gut bacterial isolates paired with longitudinal multiomics data enables mechanistic microbiome research.</title>
        <authorList>
            <person name="Poyet M."/>
            <person name="Groussin M."/>
            <person name="Gibbons S.M."/>
            <person name="Avila-Pacheco J."/>
            <person name="Jiang X."/>
            <person name="Kearney S.M."/>
            <person name="Perrotta A.R."/>
            <person name="Berdy B."/>
            <person name="Zhao S."/>
            <person name="Lieberman T.D."/>
            <person name="Swanson P.K."/>
            <person name="Smith M."/>
            <person name="Roesemann S."/>
            <person name="Alexander J.E."/>
            <person name="Rich S.A."/>
            <person name="Livny J."/>
            <person name="Vlamakis H."/>
            <person name="Clish C."/>
            <person name="Bullock K."/>
            <person name="Deik A."/>
            <person name="Scott J."/>
            <person name="Pierce K.A."/>
            <person name="Xavier R.J."/>
            <person name="Alm E.J."/>
        </authorList>
    </citation>
    <scope>NUCLEOTIDE SEQUENCE [LARGE SCALE GENOMIC DNA]</scope>
    <source>
        <strain evidence="1 2">BIOML-A41</strain>
    </source>
</reference>
<evidence type="ECO:0000313" key="2">
    <source>
        <dbReference type="Proteomes" id="UP000463337"/>
    </source>
</evidence>
<dbReference type="RefSeq" id="WP_151877616.1">
    <property type="nucleotide sequence ID" value="NZ_WKLT01000037.1"/>
</dbReference>
<organism evidence="1 2">
    <name type="scientific">Parabacteroides distasonis</name>
    <dbReference type="NCBI Taxonomy" id="823"/>
    <lineage>
        <taxon>Bacteria</taxon>
        <taxon>Pseudomonadati</taxon>
        <taxon>Bacteroidota</taxon>
        <taxon>Bacteroidia</taxon>
        <taxon>Bacteroidales</taxon>
        <taxon>Tannerellaceae</taxon>
        <taxon>Parabacteroides</taxon>
    </lineage>
</organism>
<sequence length="154" mass="16368">MSPVPTGPYYPTNALVAVAWLGQRVAGLAPGMVATRLPRDLSTWADLGFVQATVVTGTPDVDVPIRRPLVQVDAWAHSPDGVKPPVNKAARLAELVRVATEDGAQYGKPVAMPANYAGAVVLSAYVVTEPYEMTDDPSGFARISLDLVLEWARA</sequence>
<gene>
    <name evidence="1" type="ORF">GKD59_21855</name>
</gene>
<accession>A0A7K0GMX5</accession>
<dbReference type="Proteomes" id="UP000463337">
    <property type="component" value="Unassembled WGS sequence"/>
</dbReference>
<dbReference type="AlphaFoldDB" id="A0A7K0GMX5"/>
<dbReference type="EMBL" id="WKLT01000037">
    <property type="protein sequence ID" value="MRY60496.1"/>
    <property type="molecule type" value="Genomic_DNA"/>
</dbReference>
<evidence type="ECO:0000313" key="1">
    <source>
        <dbReference type="EMBL" id="MRY60496.1"/>
    </source>
</evidence>
<protein>
    <submittedName>
        <fullName evidence="1">Uncharacterized protein</fullName>
    </submittedName>
</protein>
<comment type="caution">
    <text evidence="1">The sequence shown here is derived from an EMBL/GenBank/DDBJ whole genome shotgun (WGS) entry which is preliminary data.</text>
</comment>
<name>A0A7K0GMX5_PARDI</name>
<proteinExistence type="predicted"/>